<dbReference type="AlphaFoldDB" id="B3SD29"/>
<dbReference type="RefSeq" id="XP_002118141.1">
    <property type="nucleotide sequence ID" value="XM_002118105.1"/>
</dbReference>
<protein>
    <submittedName>
        <fullName evidence="2">Uncharacterized protein</fullName>
    </submittedName>
</protein>
<reference evidence="2 3" key="1">
    <citation type="journal article" date="2008" name="Nature">
        <title>The Trichoplax genome and the nature of placozoans.</title>
        <authorList>
            <person name="Srivastava M."/>
            <person name="Begovic E."/>
            <person name="Chapman J."/>
            <person name="Putnam N.H."/>
            <person name="Hellsten U."/>
            <person name="Kawashima T."/>
            <person name="Kuo A."/>
            <person name="Mitros T."/>
            <person name="Salamov A."/>
            <person name="Carpenter M.L."/>
            <person name="Signorovitch A.Y."/>
            <person name="Moreno M.A."/>
            <person name="Kamm K."/>
            <person name="Grimwood J."/>
            <person name="Schmutz J."/>
            <person name="Shapiro H."/>
            <person name="Grigoriev I.V."/>
            <person name="Buss L.W."/>
            <person name="Schierwater B."/>
            <person name="Dellaporta S.L."/>
            <person name="Rokhsar D.S."/>
        </authorList>
    </citation>
    <scope>NUCLEOTIDE SEQUENCE [LARGE SCALE GENOMIC DNA]</scope>
    <source>
        <strain evidence="2 3">Grell-BS-1999</strain>
    </source>
</reference>
<evidence type="ECO:0000313" key="2">
    <source>
        <dbReference type="EMBL" id="EDV19366.1"/>
    </source>
</evidence>
<dbReference type="InParanoid" id="B3SD29"/>
<dbReference type="Proteomes" id="UP000009022">
    <property type="component" value="Unassembled WGS sequence"/>
</dbReference>
<keyword evidence="1" id="KW-0472">Membrane</keyword>
<evidence type="ECO:0000313" key="3">
    <source>
        <dbReference type="Proteomes" id="UP000009022"/>
    </source>
</evidence>
<organism evidence="2 3">
    <name type="scientific">Trichoplax adhaerens</name>
    <name type="common">Trichoplax reptans</name>
    <dbReference type="NCBI Taxonomy" id="10228"/>
    <lineage>
        <taxon>Eukaryota</taxon>
        <taxon>Metazoa</taxon>
        <taxon>Placozoa</taxon>
        <taxon>Uniplacotomia</taxon>
        <taxon>Trichoplacea</taxon>
        <taxon>Trichoplacidae</taxon>
        <taxon>Trichoplax</taxon>
    </lineage>
</organism>
<dbReference type="CTD" id="6759354"/>
<dbReference type="EMBL" id="DS985275">
    <property type="protein sequence ID" value="EDV19366.1"/>
    <property type="molecule type" value="Genomic_DNA"/>
</dbReference>
<dbReference type="HOGENOM" id="CLU_1951533_0_0_1"/>
<accession>B3SD29</accession>
<gene>
    <name evidence="2" type="ORF">TRIADDRAFT_62185</name>
</gene>
<name>B3SD29_TRIAD</name>
<evidence type="ECO:0000256" key="1">
    <source>
        <dbReference type="SAM" id="Phobius"/>
    </source>
</evidence>
<keyword evidence="1" id="KW-0812">Transmembrane</keyword>
<dbReference type="KEGG" id="tad:TRIADDRAFT_62185"/>
<keyword evidence="1" id="KW-1133">Transmembrane helix</keyword>
<feature type="transmembrane region" description="Helical" evidence="1">
    <location>
        <begin position="23"/>
        <end position="47"/>
    </location>
</feature>
<keyword evidence="3" id="KW-1185">Reference proteome</keyword>
<dbReference type="GeneID" id="6759354"/>
<proteinExistence type="predicted"/>
<sequence>MAGSSVSIPHHEDLIVSRQIQRLAVYFGICQLLSGIVYVICSIIAISQFHDEAIPPVNYGVNFISGLMFCLTGILSVICLYQPELQYSCSEIANMVVNRQTQSNKGAVGLTFCLSTILVHFIEIMKDVA</sequence>
<feature type="transmembrane region" description="Helical" evidence="1">
    <location>
        <begin position="59"/>
        <end position="81"/>
    </location>
</feature>